<dbReference type="Gene3D" id="3.40.630.50">
    <property type="entry name" value="AF0625-like"/>
    <property type="match status" value="1"/>
</dbReference>
<accession>A0ABD5V1G2</accession>
<evidence type="ECO:0000256" key="3">
    <source>
        <dbReference type="ARBA" id="ARBA00022833"/>
    </source>
</evidence>
<dbReference type="RefSeq" id="WP_340603206.1">
    <property type="nucleotide sequence ID" value="NZ_JBBMXV010000002.1"/>
</dbReference>
<evidence type="ECO:0000256" key="2">
    <source>
        <dbReference type="ARBA" id="ARBA00022801"/>
    </source>
</evidence>
<comment type="similarity">
    <text evidence="4">Belongs to the DtdA deacylase family.</text>
</comment>
<dbReference type="InterPro" id="IPR018033">
    <property type="entry name" value="Deacylase_DtdA_archaea"/>
</dbReference>
<comment type="subunit">
    <text evidence="4">Monomer.</text>
</comment>
<dbReference type="Pfam" id="PF04414">
    <property type="entry name" value="tRNA_deacylase"/>
    <property type="match status" value="1"/>
</dbReference>
<evidence type="ECO:0000313" key="7">
    <source>
        <dbReference type="Proteomes" id="UP001596312"/>
    </source>
</evidence>
<evidence type="ECO:0000256" key="1">
    <source>
        <dbReference type="ARBA" id="ARBA00022723"/>
    </source>
</evidence>
<dbReference type="GO" id="GO:0051499">
    <property type="term" value="F:D-aminoacyl-tRNA deacylase activity"/>
    <property type="evidence" value="ECO:0007669"/>
    <property type="project" value="UniProtKB-UniRule"/>
</dbReference>
<comment type="catalytic activity">
    <reaction evidence="4">
        <text>glycyl-tRNA(Ala) + H2O = tRNA(Ala) + glycine + H(+)</text>
        <dbReference type="Rhea" id="RHEA:53744"/>
        <dbReference type="Rhea" id="RHEA-COMP:9657"/>
        <dbReference type="Rhea" id="RHEA-COMP:13640"/>
        <dbReference type="ChEBI" id="CHEBI:15377"/>
        <dbReference type="ChEBI" id="CHEBI:15378"/>
        <dbReference type="ChEBI" id="CHEBI:57305"/>
        <dbReference type="ChEBI" id="CHEBI:78442"/>
        <dbReference type="ChEBI" id="CHEBI:78522"/>
        <dbReference type="EC" id="3.1.1.96"/>
    </reaction>
</comment>
<dbReference type="NCBIfam" id="NF011435">
    <property type="entry name" value="PRK14866.1-1"/>
    <property type="match status" value="1"/>
</dbReference>
<keyword evidence="1 4" id="KW-0479">Metal-binding</keyword>
<dbReference type="Gene3D" id="3.40.50.10700">
    <property type="entry name" value="AF0625-like"/>
    <property type="match status" value="1"/>
</dbReference>
<feature type="region of interest" description="Disordered" evidence="5">
    <location>
        <begin position="421"/>
        <end position="441"/>
    </location>
</feature>
<dbReference type="Proteomes" id="UP001596312">
    <property type="component" value="Unassembled WGS sequence"/>
</dbReference>
<dbReference type="GO" id="GO:0019478">
    <property type="term" value="P:D-amino acid catabolic process"/>
    <property type="evidence" value="ECO:0007669"/>
    <property type="project" value="UniProtKB-UniRule"/>
</dbReference>
<gene>
    <name evidence="4" type="primary">dtdA</name>
    <name evidence="6" type="ORF">ACFQGH_05700</name>
</gene>
<keyword evidence="3 4" id="KW-0862">Zinc</keyword>
<dbReference type="PANTHER" id="PTHR34667:SF1">
    <property type="entry name" value="D-AMINOACYL-TRNA DEACYLASE"/>
    <property type="match status" value="1"/>
</dbReference>
<dbReference type="GO" id="GO:0008270">
    <property type="term" value="F:zinc ion binding"/>
    <property type="evidence" value="ECO:0007669"/>
    <property type="project" value="UniProtKB-UniRule"/>
</dbReference>
<proteinExistence type="inferred from homology"/>
<dbReference type="PANTHER" id="PTHR34667">
    <property type="entry name" value="D-AMINOACYL-TRNA DEACYLASE"/>
    <property type="match status" value="1"/>
</dbReference>
<reference evidence="6 7" key="1">
    <citation type="journal article" date="2019" name="Int. J. Syst. Evol. Microbiol.">
        <title>The Global Catalogue of Microorganisms (GCM) 10K type strain sequencing project: providing services to taxonomists for standard genome sequencing and annotation.</title>
        <authorList>
            <consortium name="The Broad Institute Genomics Platform"/>
            <consortium name="The Broad Institute Genome Sequencing Center for Infectious Disease"/>
            <person name="Wu L."/>
            <person name="Ma J."/>
        </authorList>
    </citation>
    <scope>NUCLEOTIDE SEQUENCE [LARGE SCALE GENOMIC DNA]</scope>
    <source>
        <strain evidence="6 7">CGMCC 1.3240</strain>
    </source>
</reference>
<comment type="function">
    <text evidence="4">D-aminoacyl-tRNA deacylase with broad substrate specificity. By recycling D-aminoacyl-tRNA to D-amino acids and free tRNA molecules, this enzyme counteracts the toxicity associated with the formation of D-aminoacyl-tRNA entities in vivo.</text>
</comment>
<dbReference type="EC" id="3.1.1.96" evidence="4"/>
<comment type="cofactor">
    <cofactor evidence="4">
        <name>Zn(2+)</name>
        <dbReference type="ChEBI" id="CHEBI:29105"/>
    </cofactor>
    <text evidence="4">Binds 2 Zn(2+) ions per subunit.</text>
</comment>
<dbReference type="InterPro" id="IPR007508">
    <property type="entry name" value="DtdA"/>
</dbReference>
<dbReference type="HAMAP" id="MF_00562">
    <property type="entry name" value="Deacylase_DtdA"/>
    <property type="match status" value="1"/>
</dbReference>
<evidence type="ECO:0000256" key="4">
    <source>
        <dbReference type="HAMAP-Rule" id="MF_00562"/>
    </source>
</evidence>
<organism evidence="6 7">
    <name type="scientific">Halalkalicoccus tibetensis</name>
    <dbReference type="NCBI Taxonomy" id="175632"/>
    <lineage>
        <taxon>Archaea</taxon>
        <taxon>Methanobacteriati</taxon>
        <taxon>Methanobacteriota</taxon>
        <taxon>Stenosarchaea group</taxon>
        <taxon>Halobacteria</taxon>
        <taxon>Halobacteriales</taxon>
        <taxon>Halococcaceae</taxon>
        <taxon>Halalkalicoccus</taxon>
    </lineage>
</organism>
<sequence length="441" mass="47771">MIGIVVSRADSASVLIGEQLVELADWRPKEDPDRPDDEGGGTYYTLDTDAASFELRTFEEWHLELEGVADAFSGPDLVIFASRHSGETGPLLTAHFTGNFGEAEFGGEDGDLAEACPAAHKRLLEGFREHAPEGYEVGMECTHHGPSSVGAPSLFAELGSDEEEWADDAGARAVARSILGLDGIAHQEKQLVAFGGGHYVPRPERVVRETPWAVGHIGADWCLDSMGPLDPDVIGSAFEESRAELAVIDGEHPELESVIEELGHRVVSETWLREVGDRELDLVSRLEAELGSVDEGLRFGERDEGEGFEPRPLPTEVIETARAVDPDAVRDAVERHTLAFRTTEGGTEIGERAAFVDGADREALIDDLVAVLEREYEIERNAAGVRIHERAFDPEKAAILGVPEGPAFGRLASGESVEVDGRTIEPEAVTSEEIRTLSYSS</sequence>
<comment type="catalytic activity">
    <reaction evidence="4">
        <text>a D-aminoacyl-tRNA + H2O = a tRNA + a D-alpha-amino acid + H(+)</text>
        <dbReference type="Rhea" id="RHEA:13953"/>
        <dbReference type="Rhea" id="RHEA-COMP:10123"/>
        <dbReference type="Rhea" id="RHEA-COMP:10124"/>
        <dbReference type="ChEBI" id="CHEBI:15377"/>
        <dbReference type="ChEBI" id="CHEBI:15378"/>
        <dbReference type="ChEBI" id="CHEBI:59871"/>
        <dbReference type="ChEBI" id="CHEBI:78442"/>
        <dbReference type="ChEBI" id="CHEBI:79333"/>
        <dbReference type="EC" id="3.1.1.96"/>
    </reaction>
</comment>
<evidence type="ECO:0000256" key="5">
    <source>
        <dbReference type="SAM" id="MobiDB-lite"/>
    </source>
</evidence>
<dbReference type="EMBL" id="JBHSXQ010000002">
    <property type="protein sequence ID" value="MFC6904691.1"/>
    <property type="molecule type" value="Genomic_DNA"/>
</dbReference>
<dbReference type="SUPFAM" id="SSF142535">
    <property type="entry name" value="AF0625-like"/>
    <property type="match status" value="1"/>
</dbReference>
<comment type="caution">
    <text evidence="6">The sequence shown here is derived from an EMBL/GenBank/DDBJ whole genome shotgun (WGS) entry which is preliminary data.</text>
</comment>
<keyword evidence="2 4" id="KW-0378">Hydrolase</keyword>
<name>A0ABD5V1G2_9EURY</name>
<evidence type="ECO:0000313" key="6">
    <source>
        <dbReference type="EMBL" id="MFC6904691.1"/>
    </source>
</evidence>
<keyword evidence="7" id="KW-1185">Reference proteome</keyword>
<protein>
    <recommendedName>
        <fullName evidence="4">D-aminoacyl-tRNA deacylase</fullName>
        <ecNumber evidence="4">3.1.1.96</ecNumber>
    </recommendedName>
</protein>
<dbReference type="AlphaFoldDB" id="A0ABD5V1G2"/>